<dbReference type="FunFam" id="3.30.950.10:FF:000004">
    <property type="entry name" value="Diphthine synthase putative"/>
    <property type="match status" value="1"/>
</dbReference>
<evidence type="ECO:0000313" key="13">
    <source>
        <dbReference type="Proteomes" id="UP000078550"/>
    </source>
</evidence>
<dbReference type="InterPro" id="IPR004551">
    <property type="entry name" value="Dphthn_synthase"/>
</dbReference>
<evidence type="ECO:0000256" key="3">
    <source>
        <dbReference type="ARBA" id="ARBA00006729"/>
    </source>
</evidence>
<dbReference type="GO" id="GO:0141133">
    <property type="term" value="F:diphthine methyl ester synthase activity"/>
    <property type="evidence" value="ECO:0007669"/>
    <property type="project" value="UniProtKB-EC"/>
</dbReference>
<dbReference type="PANTHER" id="PTHR10882:SF0">
    <property type="entry name" value="DIPHTHINE METHYL ESTER SYNTHASE"/>
    <property type="match status" value="1"/>
</dbReference>
<feature type="binding site" evidence="9">
    <location>
        <begin position="159"/>
        <end position="160"/>
    </location>
    <ligand>
        <name>S-adenosyl-L-methionine</name>
        <dbReference type="ChEBI" id="CHEBI:59789"/>
    </ligand>
</feature>
<feature type="binding site" evidence="9">
    <location>
        <position position="293"/>
    </location>
    <ligand>
        <name>S-adenosyl-L-methionine</name>
        <dbReference type="ChEBI" id="CHEBI:59789"/>
    </ligand>
</feature>
<keyword evidence="7 9" id="KW-0949">S-adenosyl-L-methionine</keyword>
<dbReference type="Proteomes" id="UP000078555">
    <property type="component" value="Unassembled WGS sequence"/>
</dbReference>
<dbReference type="GO" id="GO:0017183">
    <property type="term" value="P:protein histidyl modification to diphthamide"/>
    <property type="evidence" value="ECO:0007669"/>
    <property type="project" value="UniProtKB-UniPathway"/>
</dbReference>
<gene>
    <name evidence="11" type="ORF">POVWA1_020170</name>
    <name evidence="12" type="ORF">POVWA2_020350</name>
</gene>
<protein>
    <recommendedName>
        <fullName evidence="4">diphthine methyl ester synthase</fullName>
        <ecNumber evidence="4">2.1.1.314</ecNumber>
    </recommendedName>
</protein>
<dbReference type="FunFam" id="3.40.1010.10:FF:000004">
    <property type="entry name" value="Putative diphthine synthase"/>
    <property type="match status" value="1"/>
</dbReference>
<comment type="pathway">
    <text evidence="2">Protein modification; peptidyl-diphthamide biosynthesis.</text>
</comment>
<dbReference type="Gene3D" id="3.30.950.10">
    <property type="entry name" value="Methyltransferase, Cobalt-precorrin-4 Transmethylase, Domain 2"/>
    <property type="match status" value="1"/>
</dbReference>
<evidence type="ECO:0000313" key="12">
    <source>
        <dbReference type="EMBL" id="SBT34546.1"/>
    </source>
</evidence>
<reference evidence="11" key="2">
    <citation type="submission" date="2016-05" db="EMBL/GenBank/DDBJ databases">
        <authorList>
            <person name="Lavstsen T."/>
            <person name="Jespersen J.S."/>
        </authorList>
    </citation>
    <scope>NUCLEOTIDE SEQUENCE [LARGE SCALE GENOMIC DNA]</scope>
</reference>
<dbReference type="NCBIfam" id="TIGR00522">
    <property type="entry name" value="dph5"/>
    <property type="match status" value="1"/>
</dbReference>
<name>A0A1A8YQY8_PLAOA</name>
<dbReference type="Pfam" id="PF00590">
    <property type="entry name" value="TP_methylase"/>
    <property type="match status" value="1"/>
</dbReference>
<sequence>MHFDIYPLPTCASVPTYICFPTDACIPYERVHSTVPPGKIENGLVRMVLYIIGLGLGDEKDISIKGRELIEESDVVYLESYTSVLFVSKEILENFYKKKIYEVDRNFAEENCEQILNEACNKKVSFLVVGDPLCATTHHDIILRAKKKNIDIQIIHNASIMSAIGESGMQLYNFGQTVSIPYFEANYKPTSFYDKIKVNLDNNFHTLCLLDIKIKERTIENIMKNRNIYEPSKFMTINEAIEQLFYCEDIHKKNVITKDTLGIAIVRIGSNNQQIISGNLLTLKSIHFNDPLHSLIICAPLLHDIEKEYFDMYLSTS</sequence>
<keyword evidence="5" id="KW-0489">Methyltransferase</keyword>
<dbReference type="InterPro" id="IPR014777">
    <property type="entry name" value="4pyrrole_Mease_sub1"/>
</dbReference>
<evidence type="ECO:0000256" key="7">
    <source>
        <dbReference type="ARBA" id="ARBA00022691"/>
    </source>
</evidence>
<dbReference type="InterPro" id="IPR014776">
    <property type="entry name" value="4pyrrole_Mease_sub2"/>
</dbReference>
<evidence type="ECO:0000256" key="9">
    <source>
        <dbReference type="PIRSR" id="PIRSR036432-1"/>
    </source>
</evidence>
<dbReference type="EMBL" id="FLRE01000082">
    <property type="protein sequence ID" value="SBT34546.1"/>
    <property type="molecule type" value="Genomic_DNA"/>
</dbReference>
<dbReference type="AlphaFoldDB" id="A0A1A8YQY8"/>
<comment type="catalytic activity">
    <reaction evidence="8">
        <text>2-[(3S)-amino-3-carboxypropyl]-L-histidyl-[translation elongation factor 2] + 4 S-adenosyl-L-methionine = diphthine methyl ester-[translation elongation factor 2] + 4 S-adenosyl-L-homocysteine + 3 H(+)</text>
        <dbReference type="Rhea" id="RHEA:42652"/>
        <dbReference type="Rhea" id="RHEA-COMP:9749"/>
        <dbReference type="Rhea" id="RHEA-COMP:10173"/>
        <dbReference type="ChEBI" id="CHEBI:15378"/>
        <dbReference type="ChEBI" id="CHEBI:57856"/>
        <dbReference type="ChEBI" id="CHEBI:59789"/>
        <dbReference type="ChEBI" id="CHEBI:73995"/>
        <dbReference type="ChEBI" id="CHEBI:79005"/>
        <dbReference type="EC" id="2.1.1.314"/>
    </reaction>
</comment>
<evidence type="ECO:0000256" key="6">
    <source>
        <dbReference type="ARBA" id="ARBA00022679"/>
    </source>
</evidence>
<dbReference type="EMBL" id="FLRD01000065">
    <property type="protein sequence ID" value="SBT34036.1"/>
    <property type="molecule type" value="Genomic_DNA"/>
</dbReference>
<dbReference type="InterPro" id="IPR035996">
    <property type="entry name" value="4pyrrol_Methylase_sf"/>
</dbReference>
<feature type="binding site" evidence="9">
    <location>
        <position position="210"/>
    </location>
    <ligand>
        <name>S-adenosyl-L-methionine</name>
        <dbReference type="ChEBI" id="CHEBI:59789"/>
    </ligand>
</feature>
<dbReference type="UniPathway" id="UPA00559"/>
<evidence type="ECO:0000256" key="1">
    <source>
        <dbReference type="ARBA" id="ARBA00004006"/>
    </source>
</evidence>
<evidence type="ECO:0000313" key="14">
    <source>
        <dbReference type="Proteomes" id="UP000078555"/>
    </source>
</evidence>
<dbReference type="PANTHER" id="PTHR10882">
    <property type="entry name" value="DIPHTHINE SYNTHASE"/>
    <property type="match status" value="1"/>
</dbReference>
<dbReference type="EC" id="2.1.1.314" evidence="4"/>
<feature type="binding site" evidence="9">
    <location>
        <position position="56"/>
    </location>
    <ligand>
        <name>S-adenosyl-L-methionine</name>
        <dbReference type="ChEBI" id="CHEBI:59789"/>
    </ligand>
</feature>
<evidence type="ECO:0000256" key="5">
    <source>
        <dbReference type="ARBA" id="ARBA00022603"/>
    </source>
</evidence>
<organism evidence="11 14">
    <name type="scientific">Plasmodium ovale wallikeri</name>
    <dbReference type="NCBI Taxonomy" id="864142"/>
    <lineage>
        <taxon>Eukaryota</taxon>
        <taxon>Sar</taxon>
        <taxon>Alveolata</taxon>
        <taxon>Apicomplexa</taxon>
        <taxon>Aconoidasida</taxon>
        <taxon>Haemosporida</taxon>
        <taxon>Plasmodiidae</taxon>
        <taxon>Plasmodium</taxon>
        <taxon>Plasmodium (Plasmodium)</taxon>
    </lineage>
</organism>
<dbReference type="GO" id="GO:0032259">
    <property type="term" value="P:methylation"/>
    <property type="evidence" value="ECO:0007669"/>
    <property type="project" value="UniProtKB-KW"/>
</dbReference>
<proteinExistence type="inferred from homology"/>
<evidence type="ECO:0000256" key="2">
    <source>
        <dbReference type="ARBA" id="ARBA00005156"/>
    </source>
</evidence>
<accession>A0A1A8YQY8</accession>
<evidence type="ECO:0000256" key="8">
    <source>
        <dbReference type="ARBA" id="ARBA00048752"/>
    </source>
</evidence>
<dbReference type="CDD" id="cd11647">
    <property type="entry name" value="DHP5_DphB"/>
    <property type="match status" value="1"/>
</dbReference>
<keyword evidence="14" id="KW-1185">Reference proteome</keyword>
<evidence type="ECO:0000259" key="10">
    <source>
        <dbReference type="Pfam" id="PF00590"/>
    </source>
</evidence>
<dbReference type="InterPro" id="IPR000878">
    <property type="entry name" value="4pyrrol_Mease"/>
</dbReference>
<dbReference type="HAMAP" id="MF_01084">
    <property type="entry name" value="Diphthine_synth"/>
    <property type="match status" value="1"/>
</dbReference>
<dbReference type="Gene3D" id="3.40.1010.10">
    <property type="entry name" value="Cobalt-precorrin-4 Transmethylase, Domain 1"/>
    <property type="match status" value="1"/>
</dbReference>
<dbReference type="PIRSF" id="PIRSF036432">
    <property type="entry name" value="Diphthine_synth"/>
    <property type="match status" value="1"/>
</dbReference>
<keyword evidence="6" id="KW-0808">Transferase</keyword>
<comment type="function">
    <text evidence="1">S-adenosyl-L-methionine-dependent methyltransferase that catalyzes four methylations of the modified target histidine residue in translation elongation factor 2 (EF-2), to form an intermediate called diphthine methyl ester. The four successive methylation reactions represent the second step of diphthamide biosynthesis.</text>
</comment>
<feature type="domain" description="Tetrapyrrole methylase" evidence="10">
    <location>
        <begin position="49"/>
        <end position="280"/>
    </location>
</feature>
<reference evidence="13 14" key="1">
    <citation type="submission" date="2016-05" db="EMBL/GenBank/DDBJ databases">
        <authorList>
            <person name="Naeem Raeece"/>
        </authorList>
    </citation>
    <scope>NUCLEOTIDE SEQUENCE [LARGE SCALE GENOMIC DNA]</scope>
</reference>
<evidence type="ECO:0000313" key="11">
    <source>
        <dbReference type="EMBL" id="SBT34036.1"/>
    </source>
</evidence>
<dbReference type="SUPFAM" id="SSF53790">
    <property type="entry name" value="Tetrapyrrole methylase"/>
    <property type="match status" value="1"/>
</dbReference>
<evidence type="ECO:0000256" key="4">
    <source>
        <dbReference type="ARBA" id="ARBA00011927"/>
    </source>
</evidence>
<feature type="binding site" evidence="9">
    <location>
        <position position="131"/>
    </location>
    <ligand>
        <name>S-adenosyl-L-methionine</name>
        <dbReference type="ChEBI" id="CHEBI:59789"/>
    </ligand>
</feature>
<dbReference type="Proteomes" id="UP000078550">
    <property type="component" value="Unassembled WGS sequence"/>
</dbReference>
<comment type="similarity">
    <text evidence="3">Belongs to the diphthine synthase family.</text>
</comment>